<organism evidence="6 7">
    <name type="scientific">Saccoglossus kowalevskii</name>
    <name type="common">Acorn worm</name>
    <dbReference type="NCBI Taxonomy" id="10224"/>
    <lineage>
        <taxon>Eukaryota</taxon>
        <taxon>Metazoa</taxon>
        <taxon>Hemichordata</taxon>
        <taxon>Enteropneusta</taxon>
        <taxon>Harrimaniidae</taxon>
        <taxon>Saccoglossus</taxon>
    </lineage>
</organism>
<evidence type="ECO:0000256" key="4">
    <source>
        <dbReference type="SAM" id="MobiDB-lite"/>
    </source>
</evidence>
<evidence type="ECO:0000313" key="6">
    <source>
        <dbReference type="Proteomes" id="UP000694865"/>
    </source>
</evidence>
<evidence type="ECO:0000256" key="1">
    <source>
        <dbReference type="ARBA" id="ARBA00022679"/>
    </source>
</evidence>
<dbReference type="PANTHER" id="PTHR13398:SF0">
    <property type="entry name" value="GDP-FUCOSE PROTEIN O-FUCOSYLTRANSFERASE 2"/>
    <property type="match status" value="1"/>
</dbReference>
<evidence type="ECO:0000256" key="3">
    <source>
        <dbReference type="ARBA" id="ARBA00023277"/>
    </source>
</evidence>
<protein>
    <submittedName>
        <fullName evidence="7">Uncharacterized protein LOC102804207</fullName>
    </submittedName>
</protein>
<feature type="region of interest" description="Disordered" evidence="4">
    <location>
        <begin position="169"/>
        <end position="189"/>
    </location>
</feature>
<keyword evidence="1" id="KW-0808">Transferase</keyword>
<dbReference type="CDD" id="cd11296">
    <property type="entry name" value="O-FucT_like"/>
    <property type="match status" value="1"/>
</dbReference>
<accession>A0ABM0M7T5</accession>
<evidence type="ECO:0000256" key="2">
    <source>
        <dbReference type="ARBA" id="ARBA00023253"/>
    </source>
</evidence>
<dbReference type="GeneID" id="102804207"/>
<dbReference type="PANTHER" id="PTHR13398">
    <property type="entry name" value="GDP-FUCOSE PROTEIN O-FUCOSYLTRANSFERASE 2"/>
    <property type="match status" value="1"/>
</dbReference>
<feature type="signal peptide" evidence="5">
    <location>
        <begin position="1"/>
        <end position="20"/>
    </location>
</feature>
<dbReference type="RefSeq" id="XP_006816076.1">
    <property type="nucleotide sequence ID" value="XM_006816013.1"/>
</dbReference>
<dbReference type="Proteomes" id="UP000694865">
    <property type="component" value="Unplaced"/>
</dbReference>
<keyword evidence="2" id="KW-0294">Fucose metabolism</keyword>
<feature type="chain" id="PRO_5045351425" evidence="5">
    <location>
        <begin position="21"/>
        <end position="575"/>
    </location>
</feature>
<keyword evidence="6" id="KW-1185">Reference proteome</keyword>
<keyword evidence="5" id="KW-0732">Signal</keyword>
<sequence length="575" mass="65011">MKQAFQFLIIFCISICIIEIHEVKKALLGVAGYWQPTQRLGKAVDHNNETSPVRNSSVMRQQTGISLHKTRVDVDAKGLNITSPSSSIQVHNIPKDKLRNGIPSNNTLLEGMIPEEIQPKDIARKDMPAHDISLKDITSTDLPPKIITPNDTLPKDLAPEVISHNDLTPKDILTKDMPPTTKPPKNIPKAKYDVSEERSYLFPLHFDSNGPNVQYTAFRKGVAFAMFYKRTIVEMWFYSHWTSGSHTRHFLNETIDMKKLREITDIATLDVFKKDCNNTIDIVLMDPFDVTRSGSLQEFTESYIQKQRGLEKRYGIILPNASSIPNTKEKALFQLAHPPSTRCLGILEPGHSIKWTFPNYTSVLGNVDSHLLKPDYIRKMAIDVNKKLCGGDGFMALHWRNRSGESCGRGKECLDIMKVVEVNRTAKVVANDIRNYMMKHDISCLYVAMPPFARVMLTILKNANVSQVKTFDDISTSEYPEIVKIKDDGFLVSLLEQEICARSKVFLATTYSSWSRIPSISRSLLGNKTLTLTKFASWISPLEQQPDKELIFTNTRGATLCAAIRHTAFQFALEH</sequence>
<proteinExistence type="predicted"/>
<evidence type="ECO:0000313" key="7">
    <source>
        <dbReference type="RefSeq" id="XP_006816076.1"/>
    </source>
</evidence>
<dbReference type="InterPro" id="IPR045130">
    <property type="entry name" value="OFUT2-like"/>
</dbReference>
<dbReference type="Gene3D" id="3.40.50.11350">
    <property type="match status" value="1"/>
</dbReference>
<keyword evidence="3" id="KW-0119">Carbohydrate metabolism</keyword>
<reference evidence="7" key="1">
    <citation type="submission" date="2025-08" db="UniProtKB">
        <authorList>
            <consortium name="RefSeq"/>
        </authorList>
    </citation>
    <scope>IDENTIFICATION</scope>
    <source>
        <tissue evidence="7">Testes</tissue>
    </source>
</reference>
<name>A0ABM0M7T5_SACKO</name>
<evidence type="ECO:0000256" key="5">
    <source>
        <dbReference type="SAM" id="SignalP"/>
    </source>
</evidence>
<gene>
    <name evidence="7" type="primary">LOC102804207</name>
</gene>